<keyword evidence="4" id="KW-1185">Reference proteome</keyword>
<dbReference type="PANTHER" id="PTHR46229:SF2">
    <property type="entry name" value="BOLA-LIKE PROTEIN 1"/>
    <property type="match status" value="1"/>
</dbReference>
<accession>A0AAP5M6U4</accession>
<dbReference type="Proteomes" id="UP000667802">
    <property type="component" value="Unassembled WGS sequence"/>
</dbReference>
<comment type="similarity">
    <text evidence="1 2">Belongs to the BolA/IbaG family.</text>
</comment>
<organism evidence="3 4">
    <name type="scientific">Aetokthonos hydrillicola Thurmond2011</name>
    <dbReference type="NCBI Taxonomy" id="2712845"/>
    <lineage>
        <taxon>Bacteria</taxon>
        <taxon>Bacillati</taxon>
        <taxon>Cyanobacteriota</taxon>
        <taxon>Cyanophyceae</taxon>
        <taxon>Nostocales</taxon>
        <taxon>Hapalosiphonaceae</taxon>
        <taxon>Aetokthonos</taxon>
    </lineage>
</organism>
<dbReference type="PANTHER" id="PTHR46229">
    <property type="entry name" value="BOLA TRANSCRIPTION REGULATOR"/>
    <property type="match status" value="1"/>
</dbReference>
<evidence type="ECO:0000313" key="4">
    <source>
        <dbReference type="Proteomes" id="UP000667802"/>
    </source>
</evidence>
<dbReference type="Gene3D" id="3.30.300.90">
    <property type="entry name" value="BolA-like"/>
    <property type="match status" value="1"/>
</dbReference>
<dbReference type="InterPro" id="IPR050961">
    <property type="entry name" value="BolA/IbaG_stress_morph_reg"/>
</dbReference>
<sequence length="87" mass="9654">MISPQQVETMIRAELPDAQVQVQDLTGGGDHYQVTVVSSQFEGKGLVQQHQLIYGALRQAMATEAIHALALKTYTPEVWQSSQESKR</sequence>
<name>A0AAP5M6U4_9CYAN</name>
<gene>
    <name evidence="3" type="ORF">G7B40_007620</name>
</gene>
<dbReference type="SUPFAM" id="SSF82657">
    <property type="entry name" value="BolA-like"/>
    <property type="match status" value="1"/>
</dbReference>
<dbReference type="Pfam" id="PF01722">
    <property type="entry name" value="BolA"/>
    <property type="match status" value="1"/>
</dbReference>
<reference evidence="4" key="1">
    <citation type="journal article" date="2021" name="Science">
        <title>Hunting the eagle killer: A cyanobacterial neurotoxin causes vacuolar myelinopathy.</title>
        <authorList>
            <person name="Breinlinger S."/>
            <person name="Phillips T.J."/>
            <person name="Haram B.N."/>
            <person name="Mares J."/>
            <person name="Martinez Yerena J.A."/>
            <person name="Hrouzek P."/>
            <person name="Sobotka R."/>
            <person name="Henderson W.M."/>
            <person name="Schmieder P."/>
            <person name="Williams S.M."/>
            <person name="Lauderdale J.D."/>
            <person name="Wilde H.D."/>
            <person name="Gerrin W."/>
            <person name="Kust A."/>
            <person name="Washington J.W."/>
            <person name="Wagner C."/>
            <person name="Geier B."/>
            <person name="Liebeke M."/>
            <person name="Enke H."/>
            <person name="Niedermeyer T.H.J."/>
            <person name="Wilde S.B."/>
        </authorList>
    </citation>
    <scope>NUCLEOTIDE SEQUENCE [LARGE SCALE GENOMIC DNA]</scope>
    <source>
        <strain evidence="4">Thurmond2011</strain>
    </source>
</reference>
<dbReference type="InterPro" id="IPR036065">
    <property type="entry name" value="BolA-like_sf"/>
</dbReference>
<dbReference type="AlphaFoldDB" id="A0AAP5M6U4"/>
<dbReference type="RefSeq" id="WP_208343419.1">
    <property type="nucleotide sequence ID" value="NZ_CAWQFN010000314.1"/>
</dbReference>
<protein>
    <submittedName>
        <fullName evidence="3">BolA family transcriptional regulator</fullName>
    </submittedName>
</protein>
<dbReference type="PIRSF" id="PIRSF003113">
    <property type="entry name" value="BolA"/>
    <property type="match status" value="1"/>
</dbReference>
<evidence type="ECO:0000256" key="1">
    <source>
        <dbReference type="ARBA" id="ARBA00005578"/>
    </source>
</evidence>
<comment type="caution">
    <text evidence="3">The sequence shown here is derived from an EMBL/GenBank/DDBJ whole genome shotgun (WGS) entry which is preliminary data.</text>
</comment>
<evidence type="ECO:0000256" key="2">
    <source>
        <dbReference type="RuleBase" id="RU003860"/>
    </source>
</evidence>
<evidence type="ECO:0000313" key="3">
    <source>
        <dbReference type="EMBL" id="MDR9894440.1"/>
    </source>
</evidence>
<dbReference type="EMBL" id="JAALHA020000002">
    <property type="protein sequence ID" value="MDR9894440.1"/>
    <property type="molecule type" value="Genomic_DNA"/>
</dbReference>
<proteinExistence type="inferred from homology"/>
<dbReference type="InterPro" id="IPR002634">
    <property type="entry name" value="BolA"/>
</dbReference>